<dbReference type="AlphaFoldDB" id="X0UYJ7"/>
<evidence type="ECO:0000313" key="1">
    <source>
        <dbReference type="EMBL" id="GAG10890.1"/>
    </source>
</evidence>
<comment type="caution">
    <text evidence="1">The sequence shown here is derived from an EMBL/GenBank/DDBJ whole genome shotgun (WGS) entry which is preliminary data.</text>
</comment>
<name>X0UYJ7_9ZZZZ</name>
<organism evidence="1">
    <name type="scientific">marine sediment metagenome</name>
    <dbReference type="NCBI Taxonomy" id="412755"/>
    <lineage>
        <taxon>unclassified sequences</taxon>
        <taxon>metagenomes</taxon>
        <taxon>ecological metagenomes</taxon>
    </lineage>
</organism>
<sequence length="61" mass="7249">MRKFVPQELADEMVKFFHTMDEAEKRIIEFKRNAAGIEQQRFILRTGIFHYCSSRDSDPLA</sequence>
<feature type="non-terminal residue" evidence="1">
    <location>
        <position position="61"/>
    </location>
</feature>
<dbReference type="EMBL" id="BARS01027343">
    <property type="protein sequence ID" value="GAG10890.1"/>
    <property type="molecule type" value="Genomic_DNA"/>
</dbReference>
<protein>
    <submittedName>
        <fullName evidence="1">Uncharacterized protein</fullName>
    </submittedName>
</protein>
<gene>
    <name evidence="1" type="ORF">S01H1_42960</name>
</gene>
<proteinExistence type="predicted"/>
<accession>X0UYJ7</accession>
<reference evidence="1" key="1">
    <citation type="journal article" date="2014" name="Front. Microbiol.">
        <title>High frequency of phylogenetically diverse reductive dehalogenase-homologous genes in deep subseafloor sedimentary metagenomes.</title>
        <authorList>
            <person name="Kawai M."/>
            <person name="Futagami T."/>
            <person name="Toyoda A."/>
            <person name="Takaki Y."/>
            <person name="Nishi S."/>
            <person name="Hori S."/>
            <person name="Arai W."/>
            <person name="Tsubouchi T."/>
            <person name="Morono Y."/>
            <person name="Uchiyama I."/>
            <person name="Ito T."/>
            <person name="Fujiyama A."/>
            <person name="Inagaki F."/>
            <person name="Takami H."/>
        </authorList>
    </citation>
    <scope>NUCLEOTIDE SEQUENCE</scope>
    <source>
        <strain evidence="1">Expedition CK06-06</strain>
    </source>
</reference>